<evidence type="ECO:0000313" key="4">
    <source>
        <dbReference type="Proteomes" id="UP001589789"/>
    </source>
</evidence>
<keyword evidence="2" id="KW-0812">Transmembrane</keyword>
<comment type="caution">
    <text evidence="3">The sequence shown here is derived from an EMBL/GenBank/DDBJ whole genome shotgun (WGS) entry which is preliminary data.</text>
</comment>
<proteinExistence type="predicted"/>
<evidence type="ECO:0000256" key="2">
    <source>
        <dbReference type="SAM" id="Phobius"/>
    </source>
</evidence>
<reference evidence="3 4" key="1">
    <citation type="submission" date="2024-09" db="EMBL/GenBank/DDBJ databases">
        <authorList>
            <person name="Sun Q."/>
            <person name="Mori K."/>
        </authorList>
    </citation>
    <scope>NUCLEOTIDE SEQUENCE [LARGE SCALE GENOMIC DNA]</scope>
    <source>
        <strain evidence="3 4">CCM 7468</strain>
    </source>
</reference>
<keyword evidence="2" id="KW-1133">Transmembrane helix</keyword>
<evidence type="ECO:0000256" key="1">
    <source>
        <dbReference type="SAM" id="MobiDB-lite"/>
    </source>
</evidence>
<gene>
    <name evidence="3" type="ORF">ACFFIC_03455</name>
</gene>
<feature type="transmembrane region" description="Helical" evidence="2">
    <location>
        <begin position="27"/>
        <end position="47"/>
    </location>
</feature>
<organism evidence="3 4">
    <name type="scientific">Muricoccus vinaceus</name>
    <dbReference type="NCBI Taxonomy" id="424704"/>
    <lineage>
        <taxon>Bacteria</taxon>
        <taxon>Pseudomonadati</taxon>
        <taxon>Pseudomonadota</taxon>
        <taxon>Alphaproteobacteria</taxon>
        <taxon>Acetobacterales</taxon>
        <taxon>Roseomonadaceae</taxon>
        <taxon>Muricoccus</taxon>
    </lineage>
</organism>
<evidence type="ECO:0000313" key="3">
    <source>
        <dbReference type="EMBL" id="MFC0384605.1"/>
    </source>
</evidence>
<dbReference type="Proteomes" id="UP001589789">
    <property type="component" value="Unassembled WGS sequence"/>
</dbReference>
<name>A0ABV6ILW9_9PROT</name>
<dbReference type="EMBL" id="JBHLVZ010000002">
    <property type="protein sequence ID" value="MFC0384605.1"/>
    <property type="molecule type" value="Genomic_DNA"/>
</dbReference>
<sequence>MSRSATGLSSANAQHEGRQEERLRPGASIGVVVGLSMALWYGVYVLIRAFSG</sequence>
<accession>A0ABV6ILW9</accession>
<feature type="region of interest" description="Disordered" evidence="1">
    <location>
        <begin position="1"/>
        <end position="21"/>
    </location>
</feature>
<feature type="compositionally biased region" description="Polar residues" evidence="1">
    <location>
        <begin position="1"/>
        <end position="13"/>
    </location>
</feature>
<keyword evidence="4" id="KW-1185">Reference proteome</keyword>
<protein>
    <submittedName>
        <fullName evidence="3">Uncharacterized protein</fullName>
    </submittedName>
</protein>
<keyword evidence="2" id="KW-0472">Membrane</keyword>
<dbReference type="RefSeq" id="WP_377048670.1">
    <property type="nucleotide sequence ID" value="NZ_JBHLVZ010000002.1"/>
</dbReference>